<dbReference type="InterPro" id="IPR021109">
    <property type="entry name" value="Peptidase_aspartic_dom_sf"/>
</dbReference>
<dbReference type="Gene3D" id="3.10.10.10">
    <property type="entry name" value="HIV Type 1 Reverse Transcriptase, subunit A, domain 1"/>
    <property type="match status" value="1"/>
</dbReference>
<dbReference type="SUPFAM" id="SSF56672">
    <property type="entry name" value="DNA/RNA polymerases"/>
    <property type="match status" value="1"/>
</dbReference>
<dbReference type="PANTHER" id="PTHR15503:SF22">
    <property type="entry name" value="TRANSPOSON TY3-I GAG POLYPROTEIN"/>
    <property type="match status" value="1"/>
</dbReference>
<dbReference type="AlphaFoldDB" id="A0A0C2T9I0"/>
<dbReference type="PANTHER" id="PTHR15503">
    <property type="entry name" value="LDOC1 RELATED"/>
    <property type="match status" value="1"/>
</dbReference>
<dbReference type="EMBL" id="KN818260">
    <property type="protein sequence ID" value="KIL63339.1"/>
    <property type="molecule type" value="Genomic_DNA"/>
</dbReference>
<name>A0A0C2T9I0_AMAMK</name>
<dbReference type="InParanoid" id="A0A0C2T9I0"/>
<dbReference type="CDD" id="cd00303">
    <property type="entry name" value="retropepsin_like"/>
    <property type="match status" value="1"/>
</dbReference>
<keyword evidence="3" id="KW-1185">Reference proteome</keyword>
<sequence length="670" mass="76202">MTVFAKYEQENASKPPTLTEGKVTPQTLYRFEQGCKRYFSVKSVTESTDQISRAIAGVRDPAIVAWFEADNENLSVLSFADFMASLRERILDPDWEAKIRREMSLNKYSLSVDFQQWADNISFLNRLLPKPEKRLEDAALRELLQNNLDDDFDEEIRNSETTIRTDTIKNWMVDVRRIADRRRRDIKRVRDAIAEDKEAYYRVSKRPAATSISTDRPRPFLNTTNGSKYATSTNVPKLTFEERQLLNKNEGCFKCREFYVDHLAGNCPTGFPDAKTYVPLTKEMALAAKRKKEGRAAPPSRASTSRVAAVISRSPSPDVTASPVAAVLSDDAVSLGDEDDVDPNVQVSDYKLPHLRFDCIVHGADFASEALNVFLDCGSPFVLIHPSLVESLGLTKRRLPQAEKFKTATRNPVPQNVNEYVWLRLSIPSSNWSAKKVMALVCESLNMKLLLGLPWLAKNKLVTDHERRTCICKDSNIDILQPCVVSRPKRAVMSKDKLKQIKLAKMDCLEELQRVCDYRRQLHAGRFECTSPVMVGENMVAAIVSKLEKSEQMRTADRELRAQFGAIFEPIPHVDLLPDEVQARIVLKDASKRITTRSYACPRKYRDAWRVLIQKHLDTGRIRPSSSPFASPAFVIPKTDPAVLPRWVNDYRQLNDNTVVDSHPLPRLWT</sequence>
<reference evidence="2 3" key="1">
    <citation type="submission" date="2014-04" db="EMBL/GenBank/DDBJ databases">
        <title>Evolutionary Origins and Diversification of the Mycorrhizal Mutualists.</title>
        <authorList>
            <consortium name="DOE Joint Genome Institute"/>
            <consortium name="Mycorrhizal Genomics Consortium"/>
            <person name="Kohler A."/>
            <person name="Kuo A."/>
            <person name="Nagy L.G."/>
            <person name="Floudas D."/>
            <person name="Copeland A."/>
            <person name="Barry K.W."/>
            <person name="Cichocki N."/>
            <person name="Veneault-Fourrey C."/>
            <person name="LaButti K."/>
            <person name="Lindquist E.A."/>
            <person name="Lipzen A."/>
            <person name="Lundell T."/>
            <person name="Morin E."/>
            <person name="Murat C."/>
            <person name="Riley R."/>
            <person name="Ohm R."/>
            <person name="Sun H."/>
            <person name="Tunlid A."/>
            <person name="Henrissat B."/>
            <person name="Grigoriev I.V."/>
            <person name="Hibbett D.S."/>
            <person name="Martin F."/>
        </authorList>
    </citation>
    <scope>NUCLEOTIDE SEQUENCE [LARGE SCALE GENOMIC DNA]</scope>
    <source>
        <strain evidence="2 3">Koide BX008</strain>
    </source>
</reference>
<evidence type="ECO:0000313" key="2">
    <source>
        <dbReference type="EMBL" id="KIL63339.1"/>
    </source>
</evidence>
<gene>
    <name evidence="2" type="ORF">M378DRAFT_179303</name>
</gene>
<proteinExistence type="predicted"/>
<dbReference type="STRING" id="946122.A0A0C2T9I0"/>
<dbReference type="InterPro" id="IPR043502">
    <property type="entry name" value="DNA/RNA_pol_sf"/>
</dbReference>
<dbReference type="Gene3D" id="2.40.70.10">
    <property type="entry name" value="Acid Proteases"/>
    <property type="match status" value="1"/>
</dbReference>
<dbReference type="HOGENOM" id="CLU_018255_1_0_1"/>
<evidence type="ECO:0008006" key="4">
    <source>
        <dbReference type="Google" id="ProtNLM"/>
    </source>
</evidence>
<organism evidence="2 3">
    <name type="scientific">Amanita muscaria (strain Koide BX008)</name>
    <dbReference type="NCBI Taxonomy" id="946122"/>
    <lineage>
        <taxon>Eukaryota</taxon>
        <taxon>Fungi</taxon>
        <taxon>Dikarya</taxon>
        <taxon>Basidiomycota</taxon>
        <taxon>Agaricomycotina</taxon>
        <taxon>Agaricomycetes</taxon>
        <taxon>Agaricomycetidae</taxon>
        <taxon>Agaricales</taxon>
        <taxon>Pluteineae</taxon>
        <taxon>Amanitaceae</taxon>
        <taxon>Amanita</taxon>
    </lineage>
</organism>
<dbReference type="InterPro" id="IPR032567">
    <property type="entry name" value="RTL1-rel"/>
</dbReference>
<dbReference type="OrthoDB" id="3268967at2759"/>
<protein>
    <recommendedName>
        <fullName evidence="4">Reverse transcriptase</fullName>
    </recommendedName>
</protein>
<dbReference type="Proteomes" id="UP000054549">
    <property type="component" value="Unassembled WGS sequence"/>
</dbReference>
<evidence type="ECO:0000313" key="3">
    <source>
        <dbReference type="Proteomes" id="UP000054549"/>
    </source>
</evidence>
<evidence type="ECO:0000256" key="1">
    <source>
        <dbReference type="SAM" id="MobiDB-lite"/>
    </source>
</evidence>
<feature type="region of interest" description="Disordered" evidence="1">
    <location>
        <begin position="290"/>
        <end position="314"/>
    </location>
</feature>
<accession>A0A0C2T9I0</accession>